<gene>
    <name evidence="2" type="ORF">GCM10023198_25970</name>
</gene>
<dbReference type="RefSeq" id="WP_253867651.1">
    <property type="nucleotide sequence ID" value="NZ_BAABHM010000011.1"/>
</dbReference>
<proteinExistence type="predicted"/>
<reference evidence="3" key="1">
    <citation type="journal article" date="2019" name="Int. J. Syst. Evol. Microbiol.">
        <title>The Global Catalogue of Microorganisms (GCM) 10K type strain sequencing project: providing services to taxonomists for standard genome sequencing and annotation.</title>
        <authorList>
            <consortium name="The Broad Institute Genomics Platform"/>
            <consortium name="The Broad Institute Genome Sequencing Center for Infectious Disease"/>
            <person name="Wu L."/>
            <person name="Ma J."/>
        </authorList>
    </citation>
    <scope>NUCLEOTIDE SEQUENCE [LARGE SCALE GENOMIC DNA]</scope>
    <source>
        <strain evidence="3">JCM 17975</strain>
    </source>
</reference>
<evidence type="ECO:0000313" key="3">
    <source>
        <dbReference type="Proteomes" id="UP001500843"/>
    </source>
</evidence>
<organism evidence="2 3">
    <name type="scientific">Promicromonospora umidemergens</name>
    <dbReference type="NCBI Taxonomy" id="629679"/>
    <lineage>
        <taxon>Bacteria</taxon>
        <taxon>Bacillati</taxon>
        <taxon>Actinomycetota</taxon>
        <taxon>Actinomycetes</taxon>
        <taxon>Micrococcales</taxon>
        <taxon>Promicromonosporaceae</taxon>
        <taxon>Promicromonospora</taxon>
    </lineage>
</organism>
<dbReference type="InterPro" id="IPR003615">
    <property type="entry name" value="HNH_nuc"/>
</dbReference>
<feature type="domain" description="HNH nuclease" evidence="1">
    <location>
        <begin position="217"/>
        <end position="265"/>
    </location>
</feature>
<sequence>MTGPGERAYVGVTDNAWAAFLHARPDLAEVNFWLPTPSASFKAIGRGDPFLFKTHYPANRLVGGGFLMEYRILTVSEAWRFFGEGNGVASVDALRDAIVRFRTRSANPVGPGEDPRIGCIILGGVFFADDEASLAAPSDFAGNIVRGKSYPRAAGSYVEDALWRLLESSGGLRMPGDAGLPTVIRGPVFREQPGLVQVRAGQRQFRAAVTVAYDRTCAVTGNRISAALEAAHIRPVAAAGQNRVDNGLLLRSDVHALYDAGYLGLDAGYRLQVSPRLRQDTGNGDWYYGRAGAELLVPERRADRPDPVALEWHMDEVFRRAA</sequence>
<accession>A0ABP8XDE6</accession>
<dbReference type="Proteomes" id="UP001500843">
    <property type="component" value="Unassembled WGS sequence"/>
</dbReference>
<dbReference type="EMBL" id="BAABHM010000011">
    <property type="protein sequence ID" value="GAA4703419.1"/>
    <property type="molecule type" value="Genomic_DNA"/>
</dbReference>
<dbReference type="Pfam" id="PF13391">
    <property type="entry name" value="HNH_2"/>
    <property type="match status" value="1"/>
</dbReference>
<evidence type="ECO:0000313" key="2">
    <source>
        <dbReference type="EMBL" id="GAA4703419.1"/>
    </source>
</evidence>
<name>A0ABP8XDE6_9MICO</name>
<keyword evidence="3" id="KW-1185">Reference proteome</keyword>
<comment type="caution">
    <text evidence="2">The sequence shown here is derived from an EMBL/GenBank/DDBJ whole genome shotgun (WGS) entry which is preliminary data.</text>
</comment>
<protein>
    <recommendedName>
        <fullName evidence="1">HNH nuclease domain-containing protein</fullName>
    </recommendedName>
</protein>
<evidence type="ECO:0000259" key="1">
    <source>
        <dbReference type="Pfam" id="PF13391"/>
    </source>
</evidence>